<evidence type="ECO:0000259" key="2">
    <source>
        <dbReference type="PROSITE" id="PS50965"/>
    </source>
</evidence>
<feature type="region of interest" description="Disordered" evidence="1">
    <location>
        <begin position="107"/>
        <end position="133"/>
    </location>
</feature>
<protein>
    <submittedName>
        <fullName evidence="3">NERD domain-containing protein</fullName>
    </submittedName>
</protein>
<dbReference type="Pfam" id="PF08378">
    <property type="entry name" value="NERD"/>
    <property type="match status" value="1"/>
</dbReference>
<dbReference type="InterPro" id="IPR011528">
    <property type="entry name" value="NERD"/>
</dbReference>
<feature type="domain" description="NERD" evidence="2">
    <location>
        <begin position="226"/>
        <end position="340"/>
    </location>
</feature>
<evidence type="ECO:0000313" key="3">
    <source>
        <dbReference type="EMBL" id="QDC25153.1"/>
    </source>
</evidence>
<dbReference type="Proteomes" id="UP000314616">
    <property type="component" value="Chromosome"/>
</dbReference>
<feature type="region of interest" description="Disordered" evidence="1">
    <location>
        <begin position="155"/>
        <end position="186"/>
    </location>
</feature>
<feature type="compositionally biased region" description="Basic and acidic residues" evidence="1">
    <location>
        <begin position="107"/>
        <end position="118"/>
    </location>
</feature>
<dbReference type="EMBL" id="CP040915">
    <property type="protein sequence ID" value="QDC25153.1"/>
    <property type="molecule type" value="Genomic_DNA"/>
</dbReference>
<dbReference type="PROSITE" id="PS50965">
    <property type="entry name" value="NERD"/>
    <property type="match status" value="1"/>
</dbReference>
<dbReference type="OrthoDB" id="5793358at2"/>
<reference evidence="3 4" key="1">
    <citation type="submission" date="2019-05" db="EMBL/GenBank/DDBJ databases">
        <title>Georgenia *** sp. nov., and Georgenia *** sp. nov., isolated from the intestinal contents of plateau pika (Ochotona curzoniae) in the Qinghai-Tibet plateau of China.</title>
        <authorList>
            <person name="Tian Z."/>
        </authorList>
    </citation>
    <scope>NUCLEOTIDE SEQUENCE [LARGE SCALE GENOMIC DNA]</scope>
    <source>
        <strain evidence="3 4">Z443</strain>
    </source>
</reference>
<sequence length="388" mass="42311">MPQATTHTAPAGGCGPPVPGTPHRRVGRIARMNVSASENRGARRRDLRDLAVHRSADTGTDRLRVMTGGGTEIGWYDLTTRETHPLNTDLLPTVLSEVGKWLDRFEQRSAPPGEDRTELTAPPRSAAAPAVATAPNGSKLSIAQLRARALARDRPCLGTSEPGSATPGELASPIAPAPRPADVDLAGRRPGAMARAQAEARRREAPVRTFIARLFDLRTEERAWRVGAVGEELVAAQLAKLCARDRRWTYLNAVPIGTNGADIDHVLIGPGGVFTLNAKHHPGAKIWVRGQTFMVNGKKVPYVRNSLFEAERTSRLLSRATKLAVPVTPVIVLVRHERLTRRNPTGDVVLLERRQIPKWFSRVPDTLPDETREAVLGAARRSTTWTGR</sequence>
<name>A0A5B8C3H4_9MICO</name>
<accession>A0A5B8C3H4</accession>
<dbReference type="KEGG" id="gyu:FE374_11550"/>
<gene>
    <name evidence="3" type="ORF">FE374_11550</name>
</gene>
<organism evidence="3 4">
    <name type="scientific">Georgenia yuyongxinii</name>
    <dbReference type="NCBI Taxonomy" id="2589797"/>
    <lineage>
        <taxon>Bacteria</taxon>
        <taxon>Bacillati</taxon>
        <taxon>Actinomycetota</taxon>
        <taxon>Actinomycetes</taxon>
        <taxon>Micrococcales</taxon>
        <taxon>Bogoriellaceae</taxon>
        <taxon>Georgenia</taxon>
    </lineage>
</organism>
<evidence type="ECO:0000256" key="1">
    <source>
        <dbReference type="SAM" id="MobiDB-lite"/>
    </source>
</evidence>
<feature type="region of interest" description="Disordered" evidence="1">
    <location>
        <begin position="1"/>
        <end position="23"/>
    </location>
</feature>
<evidence type="ECO:0000313" key="4">
    <source>
        <dbReference type="Proteomes" id="UP000314616"/>
    </source>
</evidence>
<proteinExistence type="predicted"/>
<feature type="compositionally biased region" description="Low complexity" evidence="1">
    <location>
        <begin position="121"/>
        <end position="133"/>
    </location>
</feature>
<dbReference type="AlphaFoldDB" id="A0A5B8C3H4"/>